<protein>
    <submittedName>
        <fullName evidence="6">CvpA family protein</fullName>
    </submittedName>
</protein>
<keyword evidence="4 5" id="KW-0472">Membrane</keyword>
<gene>
    <name evidence="6" type="ORF">ENN98_08355</name>
</gene>
<evidence type="ECO:0000256" key="4">
    <source>
        <dbReference type="ARBA" id="ARBA00023136"/>
    </source>
</evidence>
<dbReference type="PANTHER" id="PTHR37306:SF1">
    <property type="entry name" value="COLICIN V PRODUCTION PROTEIN"/>
    <property type="match status" value="1"/>
</dbReference>
<comment type="subcellular location">
    <subcellularLocation>
        <location evidence="1">Membrane</location>
        <topology evidence="1">Multi-pass membrane protein</topology>
    </subcellularLocation>
</comment>
<evidence type="ECO:0000256" key="3">
    <source>
        <dbReference type="ARBA" id="ARBA00022989"/>
    </source>
</evidence>
<organism evidence="6">
    <name type="scientific">Desulfurivibrio alkaliphilus</name>
    <dbReference type="NCBI Taxonomy" id="427923"/>
    <lineage>
        <taxon>Bacteria</taxon>
        <taxon>Pseudomonadati</taxon>
        <taxon>Thermodesulfobacteriota</taxon>
        <taxon>Desulfobulbia</taxon>
        <taxon>Desulfobulbales</taxon>
        <taxon>Desulfobulbaceae</taxon>
        <taxon>Desulfurivibrio</taxon>
    </lineage>
</organism>
<feature type="transmembrane region" description="Helical" evidence="5">
    <location>
        <begin position="6"/>
        <end position="24"/>
    </location>
</feature>
<feature type="transmembrane region" description="Helical" evidence="5">
    <location>
        <begin position="103"/>
        <end position="121"/>
    </location>
</feature>
<accession>A0A7C2TLS3</accession>
<reference evidence="6" key="1">
    <citation type="journal article" date="2020" name="mSystems">
        <title>Genome- and Community-Level Interaction Insights into Carbon Utilization and Element Cycling Functions of Hydrothermarchaeota in Hydrothermal Sediment.</title>
        <authorList>
            <person name="Zhou Z."/>
            <person name="Liu Y."/>
            <person name="Xu W."/>
            <person name="Pan J."/>
            <person name="Luo Z.H."/>
            <person name="Li M."/>
        </authorList>
    </citation>
    <scope>NUCLEOTIDE SEQUENCE [LARGE SCALE GENOMIC DNA]</scope>
    <source>
        <strain evidence="6">SpSt-1224</strain>
    </source>
</reference>
<evidence type="ECO:0000256" key="2">
    <source>
        <dbReference type="ARBA" id="ARBA00022692"/>
    </source>
</evidence>
<keyword evidence="3 5" id="KW-1133">Transmembrane helix</keyword>
<evidence type="ECO:0000256" key="1">
    <source>
        <dbReference type="ARBA" id="ARBA00004141"/>
    </source>
</evidence>
<evidence type="ECO:0000313" key="6">
    <source>
        <dbReference type="EMBL" id="HET98674.1"/>
    </source>
</evidence>
<keyword evidence="2 5" id="KW-0812">Transmembrane</keyword>
<sequence>MTVLDTALIAIMIFFLAWGTWVGLIRQLALVTALLAAFAVTGTYAGQFHALLSPPIASPRLSFILTYLLLLLAVYGGIRLLIPVLRRVVNLSLSPWFDRMLGGAFGGAKAYLLMVLFYLAFSGLATPLNPLLQNSYFSSHLATGARCLQTLVRDQQLREIFIPQAPAISAAAPVPGTPPSR</sequence>
<feature type="transmembrane region" description="Helical" evidence="5">
    <location>
        <begin position="64"/>
        <end position="82"/>
    </location>
</feature>
<dbReference type="GO" id="GO:0016020">
    <property type="term" value="C:membrane"/>
    <property type="evidence" value="ECO:0007669"/>
    <property type="project" value="UniProtKB-SubCell"/>
</dbReference>
<name>A0A7C2TLS3_9BACT</name>
<dbReference type="Pfam" id="PF02674">
    <property type="entry name" value="Colicin_V"/>
    <property type="match status" value="1"/>
</dbReference>
<dbReference type="Proteomes" id="UP000885986">
    <property type="component" value="Unassembled WGS sequence"/>
</dbReference>
<proteinExistence type="predicted"/>
<dbReference type="PANTHER" id="PTHR37306">
    <property type="entry name" value="COLICIN V PRODUCTION PROTEIN"/>
    <property type="match status" value="1"/>
</dbReference>
<dbReference type="EMBL" id="DSDS01000188">
    <property type="protein sequence ID" value="HET98674.1"/>
    <property type="molecule type" value="Genomic_DNA"/>
</dbReference>
<comment type="caution">
    <text evidence="6">The sequence shown here is derived from an EMBL/GenBank/DDBJ whole genome shotgun (WGS) entry which is preliminary data.</text>
</comment>
<dbReference type="AlphaFoldDB" id="A0A7C2TLS3"/>
<dbReference type="GO" id="GO:0009403">
    <property type="term" value="P:toxin biosynthetic process"/>
    <property type="evidence" value="ECO:0007669"/>
    <property type="project" value="InterPro"/>
</dbReference>
<dbReference type="InterPro" id="IPR003825">
    <property type="entry name" value="Colicin-V_CvpA"/>
</dbReference>
<feature type="transmembrane region" description="Helical" evidence="5">
    <location>
        <begin position="31"/>
        <end position="52"/>
    </location>
</feature>
<evidence type="ECO:0000256" key="5">
    <source>
        <dbReference type="SAM" id="Phobius"/>
    </source>
</evidence>